<evidence type="ECO:0000256" key="16">
    <source>
        <dbReference type="ARBA" id="ARBA00042156"/>
    </source>
</evidence>
<keyword evidence="12" id="KW-0238">DNA-binding</keyword>
<name>E7C5L7_9BACT</name>
<evidence type="ECO:0000256" key="6">
    <source>
        <dbReference type="ARBA" id="ARBA00022763"/>
    </source>
</evidence>
<dbReference type="PANTHER" id="PTHR43152">
    <property type="entry name" value="UVRABC SYSTEM PROTEIN A"/>
    <property type="match status" value="1"/>
</dbReference>
<evidence type="ECO:0000256" key="14">
    <source>
        <dbReference type="ARBA" id="ARBA00038000"/>
    </source>
</evidence>
<dbReference type="PROSITE" id="PS00211">
    <property type="entry name" value="ABC_TRANSPORTER_1"/>
    <property type="match status" value="3"/>
</dbReference>
<evidence type="ECO:0000256" key="4">
    <source>
        <dbReference type="ARBA" id="ARBA00022737"/>
    </source>
</evidence>
<dbReference type="InterPro" id="IPR041552">
    <property type="entry name" value="UvrA_DNA-bd"/>
</dbReference>
<evidence type="ECO:0000256" key="1">
    <source>
        <dbReference type="ARBA" id="ARBA00004496"/>
    </source>
</evidence>
<evidence type="ECO:0000256" key="12">
    <source>
        <dbReference type="ARBA" id="ARBA00023125"/>
    </source>
</evidence>
<keyword evidence="11" id="KW-0267">Excision nuclease</keyword>
<dbReference type="InterPro" id="IPR013815">
    <property type="entry name" value="ATP_grasp_subdomain_1"/>
</dbReference>
<dbReference type="Pfam" id="PF00005">
    <property type="entry name" value="ABC_tran"/>
    <property type="match status" value="1"/>
</dbReference>
<dbReference type="InterPro" id="IPR003439">
    <property type="entry name" value="ABC_transporter-like_ATP-bd"/>
</dbReference>
<protein>
    <recommendedName>
        <fullName evidence="15">UvrABC system protein A</fullName>
    </recommendedName>
    <alternativeName>
        <fullName evidence="16">Excinuclease ABC subunit A</fullName>
    </alternativeName>
</protein>
<dbReference type="GO" id="GO:0005737">
    <property type="term" value="C:cytoplasm"/>
    <property type="evidence" value="ECO:0007669"/>
    <property type="project" value="UniProtKB-SubCell"/>
</dbReference>
<dbReference type="GO" id="GO:0009380">
    <property type="term" value="C:excinuclease repair complex"/>
    <property type="evidence" value="ECO:0007669"/>
    <property type="project" value="InterPro"/>
</dbReference>
<reference evidence="18" key="1">
    <citation type="submission" date="2010-01" db="EMBL/GenBank/DDBJ databases">
        <title>Genome fragments of uncultured bacteria from the North Pacific subtropical Gyre.</title>
        <authorList>
            <person name="Pham V.D."/>
            <person name="Delong E.F."/>
        </authorList>
    </citation>
    <scope>NUCLEOTIDE SEQUENCE</scope>
</reference>
<dbReference type="GO" id="GO:0003677">
    <property type="term" value="F:DNA binding"/>
    <property type="evidence" value="ECO:0007669"/>
    <property type="project" value="UniProtKB-KW"/>
</dbReference>
<dbReference type="Gene3D" id="1.20.1580.10">
    <property type="entry name" value="ABC transporter ATPase like domain"/>
    <property type="match status" value="3"/>
</dbReference>
<dbReference type="NCBIfam" id="TIGR00630">
    <property type="entry name" value="uvra"/>
    <property type="match status" value="1"/>
</dbReference>
<keyword evidence="4" id="KW-0677">Repeat</keyword>
<comment type="subcellular location">
    <subcellularLocation>
        <location evidence="1">Cytoplasm</location>
    </subcellularLocation>
</comment>
<evidence type="ECO:0000256" key="8">
    <source>
        <dbReference type="ARBA" id="ARBA00022771"/>
    </source>
</evidence>
<keyword evidence="9" id="KW-0862">Zinc</keyword>
<keyword evidence="2" id="KW-0963">Cytoplasm</keyword>
<sequence length="1843" mass="204908">MPKPHAIRIQGIRQNNLKGFDLELPLGKLVVVTGVSGAGKSSLVFETLHAEGQRRYVETFSPYTRQFMETLDRPDVESVENIRPSIAITQGNTVKTSRSSVGTMTELCDYFKIWFCHASNLHDPCTGKIIHEESPQTVWKRARTSWPEKSLLIGFHVPVPENLPPEDILNGIRSQGYARILLDGKSIKMDDLEPEQIHTEKRLCILQDRILVHTKNKARFIEAAETAFKFGKQELALLSEDGSLLETFYQGLRSPKTGDTFREASPALFSFNSPLGACPECRGFGRVIETDYRLVIPKPSLSIEEGAIKAFHGKVYSECLRDLLRAAKKYGVRPDIPWEKLEDWEQDFVIQGQKDYVEDAGQWYGIRRFFKWQEGRTYKMHVRVFLSRFRAYVNCPPCSGTRFQPETLNWKWKGKTLPELYKTPISELHQLLQPLKRLNGQDPVNLAARAILTRLDYLKQAGVGYLTLDRTSRTLSGGESQRVNLTACLGTSLTDTLFVLDEPSIGLHSRDIDRLLRILRRLTDAGNTVVIVEHDEAVMRAADHIIELGPKPGAEGGRITFQGSLNKLLASKHSLTGDYLSGRKTIDLLKRRPVSTINSDTAWLRIRGADKNNLNNLDLDIPLNRLVGLSGVSGSGKSTLLNNVIHQGMLLKSGKTALDAAATKDLQADTDLTEIVLVGQDPVSKTPRSNPALYSDTWDVIRELFARTDEAKAEGMSLSSFSFNSGTGRCPQCEGLGYEKIEMQFLSDLYVSCPECEGRRFRPEVLAITYNRKSVGDVLDLTIKEAIKFFRNATAVRNRLQALEDVGLGYLTLGQPLNTLSGGESQRLKLVKYLSKFKESTRGALILLDEPTTGLHRHDIQKLIGVFQALVRKGHSLIVIEHQMDVLKSMDWIIEMGPESGDGGGQIVAEGTPEQLAKSKTVSSPWLKEALGGKTGVVHEKQTVYSRKGKASVDAVRVFGAREHNLQNLNIEIPHRQTTVVTGVSGSGKSTLAFDIVFAEGQRRFLESISSYTRQFVEQLPKPDLDHLEGIAPTIAIQQRVTRGTRKSTVATITEVAHYLRLLYARTGTQFNPRTGNAVSGQSTEILHQKLLDAVRKHRTSKTSHLYLCAPMIRGRKGHHEPLANWARNHGYKILRIDGKLVPLDKFQKLNRYQEHDIELIIEDFGQKGYGLPEGEEEVTLKEAIDFNLRLALKQGKGTALLLHPQRGILEWYSTTRTDPETGKSFPELDPKHFSWNSPKGWCPVCRGFGITDEDYHTGRGDTAHDLPCLACEGSRLNKVSRAVRLPLKKGTITLPELLAQTSNDLLATLESLNLDERGRAIAMDILPQIRERLAFIDEVGLGYLALARSTSTLSGGEAQRIRLASQLGANLSGVLYVLDEPTIGLHPQDNDRLLLTIDLLKNRGNTVLIVEHDETTMRKADHVVDLGPGAGLHGGQLLAQGPLDNLLHNQKSITGRYLQKGIPHPLNGSRRKLPPTWKSAQKQPAWLVLKKAALRNLKGNDLHLPLGRLIAVCGVSGAGKSTLICDLLQPAVHAAIKGKEPALTGKVFLEKTGLTVTDGKKPALQKLHNGNIFKQVIEVDQNPIGKTPRSTPATYLGAFDLIREYFAALPTAKIRGYTASTFSFNTKTGRCETCKGVGRVKLKMNFLPDTYVKCEDCRGRRYGSQLEDIRWKGKSLADVLDMTFEAAATFFAFHVRLQEMLGLMVETGLGYLTLGQSSPTLSGGEAQRLKLATEISKSLQNHKERKRGQVPQHLFLLEEPTIGLHLSDCEKLIHMLHRLVDLGHTVIVIEHNTEILAEADYLVEVGLEGGEHGGIIHYQGTPEGILKIKDSPTAPYLVKKLR</sequence>
<organism evidence="18">
    <name type="scientific">uncultured verrucomicrobium HF0500_27H16</name>
    <dbReference type="NCBI Taxonomy" id="723600"/>
    <lineage>
        <taxon>Bacteria</taxon>
        <taxon>Pseudomonadati</taxon>
        <taxon>Verrucomicrobiota</taxon>
        <taxon>environmental samples</taxon>
    </lineage>
</organism>
<evidence type="ECO:0000256" key="10">
    <source>
        <dbReference type="ARBA" id="ARBA00022840"/>
    </source>
</evidence>
<evidence type="ECO:0000256" key="9">
    <source>
        <dbReference type="ARBA" id="ARBA00022833"/>
    </source>
</evidence>
<dbReference type="Gene3D" id="1.10.8.280">
    <property type="entry name" value="ABC transporter ATPase domain-like"/>
    <property type="match status" value="1"/>
</dbReference>
<dbReference type="EMBL" id="GU567995">
    <property type="protein sequence ID" value="ADI22741.1"/>
    <property type="molecule type" value="Genomic_DNA"/>
</dbReference>
<dbReference type="InterPro" id="IPR017871">
    <property type="entry name" value="ABC_transporter-like_CS"/>
</dbReference>
<dbReference type="Gene3D" id="3.30.190.20">
    <property type="match status" value="1"/>
</dbReference>
<dbReference type="SUPFAM" id="SSF52540">
    <property type="entry name" value="P-loop containing nucleoside triphosphate hydrolases"/>
    <property type="match status" value="4"/>
</dbReference>
<evidence type="ECO:0000256" key="5">
    <source>
        <dbReference type="ARBA" id="ARBA00022741"/>
    </source>
</evidence>
<dbReference type="GO" id="GO:0008270">
    <property type="term" value="F:zinc ion binding"/>
    <property type="evidence" value="ECO:0007669"/>
    <property type="project" value="UniProtKB-KW"/>
</dbReference>
<dbReference type="GO" id="GO:0006289">
    <property type="term" value="P:nucleotide-excision repair"/>
    <property type="evidence" value="ECO:0007669"/>
    <property type="project" value="InterPro"/>
</dbReference>
<keyword evidence="10" id="KW-0067">ATP-binding</keyword>
<dbReference type="GO" id="GO:0004518">
    <property type="term" value="F:nuclease activity"/>
    <property type="evidence" value="ECO:0007669"/>
    <property type="project" value="UniProtKB-KW"/>
</dbReference>
<evidence type="ECO:0000256" key="13">
    <source>
        <dbReference type="ARBA" id="ARBA00023204"/>
    </source>
</evidence>
<evidence type="ECO:0000259" key="17">
    <source>
        <dbReference type="PROSITE" id="PS50893"/>
    </source>
</evidence>
<dbReference type="InterPro" id="IPR027417">
    <property type="entry name" value="P-loop_NTPase"/>
</dbReference>
<dbReference type="Pfam" id="PF17760">
    <property type="entry name" value="UvrA_inter"/>
    <property type="match status" value="2"/>
</dbReference>
<dbReference type="GO" id="GO:0005524">
    <property type="term" value="F:ATP binding"/>
    <property type="evidence" value="ECO:0007669"/>
    <property type="project" value="UniProtKB-KW"/>
</dbReference>
<dbReference type="InterPro" id="IPR041102">
    <property type="entry name" value="UvrA_inter"/>
</dbReference>
<keyword evidence="7" id="KW-0228">DNA excision</keyword>
<keyword evidence="5" id="KW-0547">Nucleotide-binding</keyword>
<proteinExistence type="inferred from homology"/>
<feature type="domain" description="ABC transporter" evidence="17">
    <location>
        <begin position="597"/>
        <end position="929"/>
    </location>
</feature>
<dbReference type="Gene3D" id="3.30.1490.20">
    <property type="entry name" value="ATP-grasp fold, A domain"/>
    <property type="match status" value="1"/>
</dbReference>
<evidence type="ECO:0000256" key="2">
    <source>
        <dbReference type="ARBA" id="ARBA00022490"/>
    </source>
</evidence>
<feature type="domain" description="ABC transporter" evidence="17">
    <location>
        <begin position="1481"/>
        <end position="1839"/>
    </location>
</feature>
<dbReference type="PROSITE" id="PS50893">
    <property type="entry name" value="ABC_TRANSPORTER_2"/>
    <property type="match status" value="2"/>
</dbReference>
<accession>E7C5L7</accession>
<keyword evidence="8" id="KW-0863">Zinc-finger</keyword>
<dbReference type="InterPro" id="IPR004602">
    <property type="entry name" value="UvrA"/>
</dbReference>
<dbReference type="Gene3D" id="3.40.50.300">
    <property type="entry name" value="P-loop containing nucleotide triphosphate hydrolases"/>
    <property type="match status" value="5"/>
</dbReference>
<evidence type="ECO:0000256" key="11">
    <source>
        <dbReference type="ARBA" id="ARBA00022881"/>
    </source>
</evidence>
<evidence type="ECO:0000256" key="15">
    <source>
        <dbReference type="ARBA" id="ARBA00039316"/>
    </source>
</evidence>
<evidence type="ECO:0000256" key="7">
    <source>
        <dbReference type="ARBA" id="ARBA00022769"/>
    </source>
</evidence>
<dbReference type="GO" id="GO:0016887">
    <property type="term" value="F:ATP hydrolysis activity"/>
    <property type="evidence" value="ECO:0007669"/>
    <property type="project" value="InterPro"/>
</dbReference>
<dbReference type="PANTHER" id="PTHR43152:SF3">
    <property type="entry name" value="UVRABC SYSTEM PROTEIN A"/>
    <property type="match status" value="1"/>
</dbReference>
<keyword evidence="6" id="KW-0227">DNA damage</keyword>
<keyword evidence="3" id="KW-0479">Metal-binding</keyword>
<evidence type="ECO:0000313" key="18">
    <source>
        <dbReference type="EMBL" id="ADI22741.1"/>
    </source>
</evidence>
<keyword evidence="13" id="KW-0234">DNA repair</keyword>
<evidence type="ECO:0000256" key="3">
    <source>
        <dbReference type="ARBA" id="ARBA00022723"/>
    </source>
</evidence>
<dbReference type="Pfam" id="PF17755">
    <property type="entry name" value="UvrA_DNA-bind"/>
    <property type="match status" value="1"/>
</dbReference>
<comment type="similarity">
    <text evidence="14">Belongs to the ABC transporter superfamily. UvrA family.</text>
</comment>